<proteinExistence type="predicted"/>
<dbReference type="AlphaFoldDB" id="A0AAQ1KDV4"/>
<accession>A0AAQ1KDV4</accession>
<evidence type="ECO:0000313" key="1">
    <source>
        <dbReference type="EMBL" id="SFC06449.1"/>
    </source>
</evidence>
<dbReference type="Proteomes" id="UP000183385">
    <property type="component" value="Unassembled WGS sequence"/>
</dbReference>
<dbReference type="EMBL" id="FOLS01000002">
    <property type="protein sequence ID" value="SFC06449.1"/>
    <property type="molecule type" value="Genomic_DNA"/>
</dbReference>
<organism evidence="1 2">
    <name type="scientific">Pseudomonas citronellolis</name>
    <dbReference type="NCBI Taxonomy" id="53408"/>
    <lineage>
        <taxon>Bacteria</taxon>
        <taxon>Pseudomonadati</taxon>
        <taxon>Pseudomonadota</taxon>
        <taxon>Gammaproteobacteria</taxon>
        <taxon>Pseudomonadales</taxon>
        <taxon>Pseudomonadaceae</taxon>
        <taxon>Pseudomonas</taxon>
    </lineage>
</organism>
<name>A0AAQ1KDV4_9PSED</name>
<gene>
    <name evidence="1" type="ORF">SAMN05216577_102277</name>
</gene>
<keyword evidence="2" id="KW-1185">Reference proteome</keyword>
<reference evidence="1 2" key="1">
    <citation type="submission" date="2016-10" db="EMBL/GenBank/DDBJ databases">
        <authorList>
            <person name="Varghese N."/>
            <person name="Submissions S."/>
        </authorList>
    </citation>
    <scope>NUCLEOTIDE SEQUENCE [LARGE SCALE GENOMIC DNA]</scope>
    <source>
        <strain evidence="1 2">LMG 18378</strain>
    </source>
</reference>
<comment type="caution">
    <text evidence="1">The sequence shown here is derived from an EMBL/GenBank/DDBJ whole genome shotgun (WGS) entry which is preliminary data.</text>
</comment>
<sequence length="30" mass="3582">MQPKTFTPGRRLISLFTFHRVPGDRLPQER</sequence>
<protein>
    <submittedName>
        <fullName evidence="1">Uncharacterized protein</fullName>
    </submittedName>
</protein>
<evidence type="ECO:0000313" key="2">
    <source>
        <dbReference type="Proteomes" id="UP000183385"/>
    </source>
</evidence>